<dbReference type="PANTHER" id="PTHR21377">
    <property type="entry name" value="PROTEIN FAM210B, MITOCHONDRIAL"/>
    <property type="match status" value="1"/>
</dbReference>
<sequence length="173" mass="19384">MSSIPRLFFRANLPRRPVTPRFFSTAAPPPKPSLSQRMKQLSKEYGYSAVAVYLGLSALDFPFCFLAVRMIGTEKIAEYEHTIVEGARSLYHAAGLPGWEKKQVEEEEKNHKAATIWTELALAYAIHKSLIFIRVPITAAVTPKVVKTLRKWGWDIGKKGGLKNAVKGKKTVE</sequence>
<dbReference type="PANTHER" id="PTHR21377:SF0">
    <property type="entry name" value="PROTEIN FAM210B, MITOCHONDRIAL"/>
    <property type="match status" value="1"/>
</dbReference>
<reference evidence="2 3" key="1">
    <citation type="journal article" date="2013" name="PLoS Genet.">
        <title>The genome and development-dependent transcriptomes of Pyronema confluens: a window into fungal evolution.</title>
        <authorList>
            <person name="Traeger S."/>
            <person name="Altegoer F."/>
            <person name="Freitag M."/>
            <person name="Gabaldon T."/>
            <person name="Kempken F."/>
            <person name="Kumar A."/>
            <person name="Marcet-Houben M."/>
            <person name="Poggeler S."/>
            <person name="Stajich J.E."/>
            <person name="Nowrousian M."/>
        </authorList>
    </citation>
    <scope>NUCLEOTIDE SEQUENCE [LARGE SCALE GENOMIC DNA]</scope>
    <source>
        <strain evidence="3">CBS 100304</strain>
        <tissue evidence="2">Vegetative mycelium</tissue>
    </source>
</reference>
<evidence type="ECO:0000313" key="3">
    <source>
        <dbReference type="Proteomes" id="UP000018144"/>
    </source>
</evidence>
<proteinExistence type="predicted"/>
<keyword evidence="3" id="KW-1185">Reference proteome</keyword>
<accession>U4KYD3</accession>
<dbReference type="OMA" id="YHSSIWT"/>
<dbReference type="eggNOG" id="KOG4526">
    <property type="taxonomic scope" value="Eukaryota"/>
</dbReference>
<dbReference type="InterPro" id="IPR009688">
    <property type="entry name" value="FAM210A/B-like_dom"/>
</dbReference>
<dbReference type="Proteomes" id="UP000018144">
    <property type="component" value="Unassembled WGS sequence"/>
</dbReference>
<dbReference type="Pfam" id="PF06916">
    <property type="entry name" value="FAM210A-B_dom"/>
    <property type="match status" value="1"/>
</dbReference>
<organism evidence="2 3">
    <name type="scientific">Pyronema omphalodes (strain CBS 100304)</name>
    <name type="common">Pyronema confluens</name>
    <dbReference type="NCBI Taxonomy" id="1076935"/>
    <lineage>
        <taxon>Eukaryota</taxon>
        <taxon>Fungi</taxon>
        <taxon>Dikarya</taxon>
        <taxon>Ascomycota</taxon>
        <taxon>Pezizomycotina</taxon>
        <taxon>Pezizomycetes</taxon>
        <taxon>Pezizales</taxon>
        <taxon>Pyronemataceae</taxon>
        <taxon>Pyronema</taxon>
    </lineage>
</organism>
<evidence type="ECO:0000259" key="1">
    <source>
        <dbReference type="Pfam" id="PF06916"/>
    </source>
</evidence>
<name>U4KYD3_PYROM</name>
<dbReference type="GO" id="GO:0005739">
    <property type="term" value="C:mitochondrion"/>
    <property type="evidence" value="ECO:0007669"/>
    <property type="project" value="TreeGrafter"/>
</dbReference>
<dbReference type="EMBL" id="HF935345">
    <property type="protein sequence ID" value="CCX07237.1"/>
    <property type="molecule type" value="Genomic_DNA"/>
</dbReference>
<dbReference type="OrthoDB" id="426386at2759"/>
<dbReference type="AlphaFoldDB" id="U4KYD3"/>
<protein>
    <submittedName>
        <fullName evidence="2">Similar to Uncharacterized protein C106.07c acc. no. Q9URV4</fullName>
    </submittedName>
</protein>
<feature type="domain" description="DUF1279" evidence="1">
    <location>
        <begin position="36"/>
        <end position="143"/>
    </location>
</feature>
<dbReference type="InterPro" id="IPR045866">
    <property type="entry name" value="FAM210A/B-like"/>
</dbReference>
<gene>
    <name evidence="2" type="ORF">PCON_06826</name>
</gene>
<evidence type="ECO:0000313" key="2">
    <source>
        <dbReference type="EMBL" id="CCX07237.1"/>
    </source>
</evidence>